<feature type="region of interest" description="Disordered" evidence="1">
    <location>
        <begin position="98"/>
        <end position="117"/>
    </location>
</feature>
<accession>A0A834X6Y0</accession>
<keyword evidence="3" id="KW-0548">Nucleotidyltransferase</keyword>
<feature type="region of interest" description="Disordered" evidence="1">
    <location>
        <begin position="215"/>
        <end position="255"/>
    </location>
</feature>
<dbReference type="PANTHER" id="PTHR35218">
    <property type="entry name" value="RNASE H DOMAIN-CONTAINING PROTEIN"/>
    <property type="match status" value="1"/>
</dbReference>
<dbReference type="InterPro" id="IPR036691">
    <property type="entry name" value="Endo/exonu/phosph_ase_sf"/>
</dbReference>
<dbReference type="EMBL" id="JAAIUW010000003">
    <property type="protein sequence ID" value="KAF7838932.1"/>
    <property type="molecule type" value="Genomic_DNA"/>
</dbReference>
<dbReference type="PANTHER" id="PTHR35218:SF9">
    <property type="entry name" value="ENDONUCLEASE_EXONUCLEASE_PHOSPHATASE DOMAIN-CONTAINING PROTEIN"/>
    <property type="match status" value="1"/>
</dbReference>
<evidence type="ECO:0000256" key="1">
    <source>
        <dbReference type="SAM" id="MobiDB-lite"/>
    </source>
</evidence>
<dbReference type="Proteomes" id="UP000634136">
    <property type="component" value="Unassembled WGS sequence"/>
</dbReference>
<gene>
    <name evidence="3" type="ORF">G2W53_007414</name>
</gene>
<name>A0A834X6Y0_9FABA</name>
<feature type="compositionally biased region" description="Basic and acidic residues" evidence="1">
    <location>
        <begin position="1"/>
        <end position="12"/>
    </location>
</feature>
<evidence type="ECO:0000313" key="4">
    <source>
        <dbReference type="Proteomes" id="UP000634136"/>
    </source>
</evidence>
<dbReference type="OrthoDB" id="1720282at2759"/>
<keyword evidence="3" id="KW-0808">Transferase</keyword>
<feature type="domain" description="Endonuclease/exonuclease/phosphatase" evidence="2">
    <location>
        <begin position="313"/>
        <end position="503"/>
    </location>
</feature>
<evidence type="ECO:0000313" key="3">
    <source>
        <dbReference type="EMBL" id="KAF7838932.1"/>
    </source>
</evidence>
<dbReference type="SUPFAM" id="SSF56219">
    <property type="entry name" value="DNase I-like"/>
    <property type="match status" value="1"/>
</dbReference>
<keyword evidence="4" id="KW-1185">Reference proteome</keyword>
<evidence type="ECO:0000259" key="2">
    <source>
        <dbReference type="Pfam" id="PF03372"/>
    </source>
</evidence>
<comment type="caution">
    <text evidence="3">The sequence shown here is derived from an EMBL/GenBank/DDBJ whole genome shotgun (WGS) entry which is preliminary data.</text>
</comment>
<dbReference type="GO" id="GO:0003964">
    <property type="term" value="F:RNA-directed DNA polymerase activity"/>
    <property type="evidence" value="ECO:0007669"/>
    <property type="project" value="UniProtKB-KW"/>
</dbReference>
<dbReference type="Pfam" id="PF03372">
    <property type="entry name" value="Exo_endo_phos"/>
    <property type="match status" value="1"/>
</dbReference>
<reference evidence="3" key="1">
    <citation type="submission" date="2020-09" db="EMBL/GenBank/DDBJ databases">
        <title>Genome-Enabled Discovery of Anthraquinone Biosynthesis in Senna tora.</title>
        <authorList>
            <person name="Kang S.-H."/>
            <person name="Pandey R.P."/>
            <person name="Lee C.-M."/>
            <person name="Sim J.-S."/>
            <person name="Jeong J.-T."/>
            <person name="Choi B.-S."/>
            <person name="Jung M."/>
            <person name="Ginzburg D."/>
            <person name="Zhao K."/>
            <person name="Won S.Y."/>
            <person name="Oh T.-J."/>
            <person name="Yu Y."/>
            <person name="Kim N.-H."/>
            <person name="Lee O.R."/>
            <person name="Lee T.-H."/>
            <person name="Bashyal P."/>
            <person name="Kim T.-S."/>
            <person name="Lee W.-H."/>
            <person name="Kawkins C."/>
            <person name="Kim C.-K."/>
            <person name="Kim J.S."/>
            <person name="Ahn B.O."/>
            <person name="Rhee S.Y."/>
            <person name="Sohng J.K."/>
        </authorList>
    </citation>
    <scope>NUCLEOTIDE SEQUENCE</scope>
    <source>
        <tissue evidence="3">Leaf</tissue>
    </source>
</reference>
<organism evidence="3 4">
    <name type="scientific">Senna tora</name>
    <dbReference type="NCBI Taxonomy" id="362788"/>
    <lineage>
        <taxon>Eukaryota</taxon>
        <taxon>Viridiplantae</taxon>
        <taxon>Streptophyta</taxon>
        <taxon>Embryophyta</taxon>
        <taxon>Tracheophyta</taxon>
        <taxon>Spermatophyta</taxon>
        <taxon>Magnoliopsida</taxon>
        <taxon>eudicotyledons</taxon>
        <taxon>Gunneridae</taxon>
        <taxon>Pentapetalae</taxon>
        <taxon>rosids</taxon>
        <taxon>fabids</taxon>
        <taxon>Fabales</taxon>
        <taxon>Fabaceae</taxon>
        <taxon>Caesalpinioideae</taxon>
        <taxon>Cassia clade</taxon>
        <taxon>Senna</taxon>
    </lineage>
</organism>
<dbReference type="InterPro" id="IPR005135">
    <property type="entry name" value="Endo/exonuclease/phosphatase"/>
</dbReference>
<proteinExistence type="predicted"/>
<sequence>MESKGEGEREMTREEEDSMKRSKKKVKTNNDPEVYGDEMNVEMESVDCEELCCHDLEMKPKEVVADMKIEEARNEKVKQLSYRDTVVNGNGATTIPIDDVESDFSFSDGEEEDPMREEVISRKESVHDRVVERKAEIGEESFGPWMFAPKKGNERYVKQGNERRGGGFAAGRKGGNKEAISGKDNFMKGSRFDILNNENVMEMDEDVVVEERRVDKNDGKENDQAFWKEGSNNDPNTVVRKKTSKEPLGDMRNSNNGVVVDRVSVRGRKKKDDMSQNAQEGKDRGMAVWKHQMSADVSHDFEQGVSFQSLWSDEGAGRRAFARLLKDLCRDNKVDILFICEPRISGTRADDVIRRSGWRNVHKVDAEGFSCGLWLCWSDVINIQVLESTDQCIHLRVDIFSQGKSFLLSTVYASPNHEKREGLWRFLKGKADSIAEAWVVLGDFNAYLNGNEKRGGVEPNRRSMRCFRECVEYRNLLDLGFEGPAFTWKWGEVEERLDRCVCNMLWQERLMENKDELWARVLRTKYHCGSDLVPVISKRQVQSNSWKGVCKVWKEIDKGLTWSVGNGRKIRFWSDFWIPKYGALAKWACGDTEILDEDQKLIDFVDENGCWKEDSIRRYLPGTICRDVLVLSS</sequence>
<dbReference type="Gene3D" id="3.60.10.10">
    <property type="entry name" value="Endonuclease/exonuclease/phosphatase"/>
    <property type="match status" value="1"/>
</dbReference>
<protein>
    <submittedName>
        <fullName evidence="3">RNA-directed DNA polymerase</fullName>
    </submittedName>
</protein>
<feature type="region of interest" description="Disordered" evidence="1">
    <location>
        <begin position="1"/>
        <end position="38"/>
    </location>
</feature>
<keyword evidence="3" id="KW-0695">RNA-directed DNA polymerase</keyword>
<dbReference type="AlphaFoldDB" id="A0A834X6Y0"/>
<feature type="compositionally biased region" description="Acidic residues" evidence="1">
    <location>
        <begin position="98"/>
        <end position="115"/>
    </location>
</feature>